<evidence type="ECO:0000313" key="4">
    <source>
        <dbReference type="Proteomes" id="UP000236546"/>
    </source>
</evidence>
<dbReference type="InterPro" id="IPR012349">
    <property type="entry name" value="Split_barrel_FMN-bd"/>
</dbReference>
<dbReference type="PANTHER" id="PTHR35802:SF1">
    <property type="entry name" value="PROTEASE SYNTHASE AND SPORULATION PROTEIN PAI 2"/>
    <property type="match status" value="1"/>
</dbReference>
<reference evidence="2 3" key="1">
    <citation type="journal article" date="2016" name="Genome Announc.">
        <title>Draft Whole-Genome Sequence of Trichoderma gamsii T6085, a Promising Biocontrol Agent of Fusarium Head Blight on Wheat.</title>
        <authorList>
            <person name="Baroncelli R."/>
            <person name="Zapparata A."/>
            <person name="Piaggeschi G."/>
            <person name="Sarrocco S."/>
            <person name="Vannacci G."/>
        </authorList>
    </citation>
    <scope>NUCLEOTIDE SEQUENCE [LARGE SCALE GENOMIC DNA]</scope>
    <source>
        <strain evidence="2 3">T6085</strain>
    </source>
</reference>
<evidence type="ECO:0000313" key="1">
    <source>
        <dbReference type="EMBL" id="PNP39240.1"/>
    </source>
</evidence>
<dbReference type="AlphaFoldDB" id="A0A0W7VFQ4"/>
<organism evidence="2 3">
    <name type="scientific">Trichoderma gamsii</name>
    <dbReference type="NCBI Taxonomy" id="398673"/>
    <lineage>
        <taxon>Eukaryota</taxon>
        <taxon>Fungi</taxon>
        <taxon>Dikarya</taxon>
        <taxon>Ascomycota</taxon>
        <taxon>Pezizomycotina</taxon>
        <taxon>Sordariomycetes</taxon>
        <taxon>Hypocreomycetidae</taxon>
        <taxon>Hypocreales</taxon>
        <taxon>Hypocreaceae</taxon>
        <taxon>Trichoderma</taxon>
    </lineage>
</organism>
<dbReference type="Proteomes" id="UP000236546">
    <property type="component" value="Unassembled WGS sequence"/>
</dbReference>
<keyword evidence="3" id="KW-1185">Reference proteome</keyword>
<dbReference type="Proteomes" id="UP000054821">
    <property type="component" value="Unassembled WGS sequence"/>
</dbReference>
<evidence type="ECO:0000313" key="2">
    <source>
        <dbReference type="EMBL" id="PON21200.1"/>
    </source>
</evidence>
<gene>
    <name evidence="2" type="ORF">TGAM01_v209926</name>
    <name evidence="1" type="ORF">TGAMA5MH_08917</name>
</gene>
<dbReference type="EMBL" id="MTYH01000091">
    <property type="protein sequence ID" value="PNP39240.1"/>
    <property type="molecule type" value="Genomic_DNA"/>
</dbReference>
<evidence type="ECO:0000313" key="3">
    <source>
        <dbReference type="Proteomes" id="UP000054821"/>
    </source>
</evidence>
<name>A0A0W7VFQ4_9HYPO</name>
<dbReference type="Pfam" id="PF04299">
    <property type="entry name" value="FMN_bind_2"/>
    <property type="match status" value="1"/>
</dbReference>
<comment type="caution">
    <text evidence="2">The sequence shown here is derived from an EMBL/GenBank/DDBJ whole genome shotgun (WGS) entry which is preliminary data.</text>
</comment>
<evidence type="ECO:0008006" key="5">
    <source>
        <dbReference type="Google" id="ProtNLM"/>
    </source>
</evidence>
<dbReference type="EMBL" id="JPDN02000053">
    <property type="protein sequence ID" value="PON21200.1"/>
    <property type="molecule type" value="Genomic_DNA"/>
</dbReference>
<sequence length="263" mass="29142">MYLRNDHAEKSLPVLRKLVRENPLGQFTTVIASPNFPLIQSSHIPFILDVDDESSETELGVLRAHMARANPQAKAIIEDIKNRQAAGDASRTLQQDVLVMFTSPVHHYVTPKFYTTTKPATAKVVPTWNYAAVQVYGKATFYIDSSAEETSAFLDQQIDALSSFNEEVTMGYTGEGGRPSAWKVADAPEPYINIMKKNIIGLEIKIEQMGGKFKMSQEMGDGDSDGVIKGFQDLGSEVGTKIAGIVEERREIKRQQKASKQSE</sequence>
<protein>
    <recommendedName>
        <fullName evidence="5">Transcriptional regulator</fullName>
    </recommendedName>
</protein>
<accession>A0A0W7VFQ4</accession>
<reference evidence="1 4" key="2">
    <citation type="submission" date="2017-02" db="EMBL/GenBank/DDBJ databases">
        <title>Genomes of Trichoderma spp. with biocontrol activity.</title>
        <authorList>
            <person name="Gardiner D."/>
            <person name="Kazan K."/>
            <person name="Vos C."/>
            <person name="Harvey P."/>
        </authorList>
    </citation>
    <scope>NUCLEOTIDE SEQUENCE [LARGE SCALE GENOMIC DNA]</scope>
    <source>
        <strain evidence="1 4">A5MH</strain>
    </source>
</reference>
<dbReference type="OrthoDB" id="2101473at2759"/>
<dbReference type="SUPFAM" id="SSF50475">
    <property type="entry name" value="FMN-binding split barrel"/>
    <property type="match status" value="1"/>
</dbReference>
<dbReference type="InterPro" id="IPR007396">
    <property type="entry name" value="TR_PAI2-type"/>
</dbReference>
<proteinExistence type="predicted"/>
<reference evidence="2" key="3">
    <citation type="submission" date="2017-08" db="EMBL/GenBank/DDBJ databases">
        <title>Trichoderma gamsii strain T6085, whole genome shotgun sequencing project.</title>
        <authorList>
            <person name="Baroncelli R."/>
        </authorList>
    </citation>
    <scope>NUCLEOTIDE SEQUENCE</scope>
    <source>
        <strain evidence="2">T6085</strain>
    </source>
</reference>
<dbReference type="RefSeq" id="XP_018658357.1">
    <property type="nucleotide sequence ID" value="XM_018808439.1"/>
</dbReference>
<dbReference type="PIRSF" id="PIRSF010372">
    <property type="entry name" value="PaiB"/>
    <property type="match status" value="1"/>
</dbReference>
<dbReference type="PANTHER" id="PTHR35802">
    <property type="entry name" value="PROTEASE SYNTHASE AND SPORULATION PROTEIN PAI 2"/>
    <property type="match status" value="1"/>
</dbReference>
<dbReference type="Gene3D" id="2.30.110.10">
    <property type="entry name" value="Electron Transport, Fmn-binding Protein, Chain A"/>
    <property type="match status" value="1"/>
</dbReference>
<dbReference type="GeneID" id="29988522"/>